<keyword evidence="1" id="KW-0812">Transmembrane</keyword>
<keyword evidence="1" id="KW-1133">Transmembrane helix</keyword>
<feature type="transmembrane region" description="Helical" evidence="1">
    <location>
        <begin position="34"/>
        <end position="60"/>
    </location>
</feature>
<organism evidence="2 3">
    <name type="scientific">Cerasibacillus quisquiliarum</name>
    <dbReference type="NCBI Taxonomy" id="227865"/>
    <lineage>
        <taxon>Bacteria</taxon>
        <taxon>Bacillati</taxon>
        <taxon>Bacillota</taxon>
        <taxon>Bacilli</taxon>
        <taxon>Bacillales</taxon>
        <taxon>Bacillaceae</taxon>
        <taxon>Cerasibacillus</taxon>
    </lineage>
</organism>
<protein>
    <recommendedName>
        <fullName evidence="4">DUF2768 domain-containing protein</fullName>
    </recommendedName>
</protein>
<accession>A0A511UZ02</accession>
<dbReference type="RefSeq" id="WP_146938201.1">
    <property type="nucleotide sequence ID" value="NZ_BJXW01000023.1"/>
</dbReference>
<gene>
    <name evidence="2" type="ORF">CQU01_20570</name>
</gene>
<keyword evidence="1" id="KW-0472">Membrane</keyword>
<keyword evidence="3" id="KW-1185">Reference proteome</keyword>
<sequence>MSAAEIKEIISFVGIGLLILAIIFIQLARNKLSGLFAAIVSFLAYICLIVGALIVFYVVFSGPTQ</sequence>
<dbReference type="EMBL" id="BJXW01000023">
    <property type="protein sequence ID" value="GEN31819.1"/>
    <property type="molecule type" value="Genomic_DNA"/>
</dbReference>
<proteinExistence type="predicted"/>
<evidence type="ECO:0000256" key="1">
    <source>
        <dbReference type="SAM" id="Phobius"/>
    </source>
</evidence>
<dbReference type="Pfam" id="PF10966">
    <property type="entry name" value="DUF2768"/>
    <property type="match status" value="1"/>
</dbReference>
<dbReference type="OrthoDB" id="2476435at2"/>
<dbReference type="AlphaFoldDB" id="A0A511UZ02"/>
<evidence type="ECO:0000313" key="2">
    <source>
        <dbReference type="EMBL" id="GEN31819.1"/>
    </source>
</evidence>
<feature type="transmembrane region" description="Helical" evidence="1">
    <location>
        <begin position="9"/>
        <end position="28"/>
    </location>
</feature>
<evidence type="ECO:0008006" key="4">
    <source>
        <dbReference type="Google" id="ProtNLM"/>
    </source>
</evidence>
<evidence type="ECO:0000313" key="3">
    <source>
        <dbReference type="Proteomes" id="UP000321491"/>
    </source>
</evidence>
<dbReference type="Proteomes" id="UP000321491">
    <property type="component" value="Unassembled WGS sequence"/>
</dbReference>
<reference evidence="2 3" key="1">
    <citation type="submission" date="2019-07" db="EMBL/GenBank/DDBJ databases">
        <title>Whole genome shotgun sequence of Cerasibacillus quisquiliarum NBRC 102429.</title>
        <authorList>
            <person name="Hosoyama A."/>
            <person name="Uohara A."/>
            <person name="Ohji S."/>
            <person name="Ichikawa N."/>
        </authorList>
    </citation>
    <scope>NUCLEOTIDE SEQUENCE [LARGE SCALE GENOMIC DNA]</scope>
    <source>
        <strain evidence="2 3">NBRC 102429</strain>
    </source>
</reference>
<dbReference type="InterPro" id="IPR020076">
    <property type="entry name" value="DUF2768"/>
</dbReference>
<name>A0A511UZ02_9BACI</name>
<comment type="caution">
    <text evidence="2">The sequence shown here is derived from an EMBL/GenBank/DDBJ whole genome shotgun (WGS) entry which is preliminary data.</text>
</comment>